<dbReference type="AlphaFoldDB" id="A0AAE2CIE3"/>
<evidence type="ECO:0000313" key="2">
    <source>
        <dbReference type="Proteomes" id="UP001293254"/>
    </source>
</evidence>
<accession>A0AAE2CIE3</accession>
<organism evidence="1 2">
    <name type="scientific">Sesamum alatum</name>
    <dbReference type="NCBI Taxonomy" id="300844"/>
    <lineage>
        <taxon>Eukaryota</taxon>
        <taxon>Viridiplantae</taxon>
        <taxon>Streptophyta</taxon>
        <taxon>Embryophyta</taxon>
        <taxon>Tracheophyta</taxon>
        <taxon>Spermatophyta</taxon>
        <taxon>Magnoliopsida</taxon>
        <taxon>eudicotyledons</taxon>
        <taxon>Gunneridae</taxon>
        <taxon>Pentapetalae</taxon>
        <taxon>asterids</taxon>
        <taxon>lamiids</taxon>
        <taxon>Lamiales</taxon>
        <taxon>Pedaliaceae</taxon>
        <taxon>Sesamum</taxon>
    </lineage>
</organism>
<reference evidence="1" key="1">
    <citation type="submission" date="2020-06" db="EMBL/GenBank/DDBJ databases">
        <authorList>
            <person name="Li T."/>
            <person name="Hu X."/>
            <person name="Zhang T."/>
            <person name="Song X."/>
            <person name="Zhang H."/>
            <person name="Dai N."/>
            <person name="Sheng W."/>
            <person name="Hou X."/>
            <person name="Wei L."/>
        </authorList>
    </citation>
    <scope>NUCLEOTIDE SEQUENCE</scope>
    <source>
        <strain evidence="1">3651</strain>
        <tissue evidence="1">Leaf</tissue>
    </source>
</reference>
<name>A0AAE2CIE3_9LAMI</name>
<protein>
    <submittedName>
        <fullName evidence="1">Uncharacterized protein</fullName>
    </submittedName>
</protein>
<evidence type="ECO:0000313" key="1">
    <source>
        <dbReference type="EMBL" id="KAK4423287.1"/>
    </source>
</evidence>
<sequence>MGGHCGHTLFEGGGKGGVKGMGCWWGLSFRASVERGEGIRWRMVEEFQGRGGFQRVAGGERWKREGGGGKVGDERRQVFVVVDVMASTAHVCSRTPPQTKASISHAKLWGAAEA</sequence>
<reference evidence="1" key="2">
    <citation type="journal article" date="2024" name="Plant">
        <title>Genomic evolution and insights into agronomic trait innovations of Sesamum species.</title>
        <authorList>
            <person name="Miao H."/>
            <person name="Wang L."/>
            <person name="Qu L."/>
            <person name="Liu H."/>
            <person name="Sun Y."/>
            <person name="Le M."/>
            <person name="Wang Q."/>
            <person name="Wei S."/>
            <person name="Zheng Y."/>
            <person name="Lin W."/>
            <person name="Duan Y."/>
            <person name="Cao H."/>
            <person name="Xiong S."/>
            <person name="Wang X."/>
            <person name="Wei L."/>
            <person name="Li C."/>
            <person name="Ma Q."/>
            <person name="Ju M."/>
            <person name="Zhao R."/>
            <person name="Li G."/>
            <person name="Mu C."/>
            <person name="Tian Q."/>
            <person name="Mei H."/>
            <person name="Zhang T."/>
            <person name="Gao T."/>
            <person name="Zhang H."/>
        </authorList>
    </citation>
    <scope>NUCLEOTIDE SEQUENCE</scope>
    <source>
        <strain evidence="1">3651</strain>
    </source>
</reference>
<proteinExistence type="predicted"/>
<comment type="caution">
    <text evidence="1">The sequence shown here is derived from an EMBL/GenBank/DDBJ whole genome shotgun (WGS) entry which is preliminary data.</text>
</comment>
<dbReference type="Proteomes" id="UP001293254">
    <property type="component" value="Unassembled WGS sequence"/>
</dbReference>
<gene>
    <name evidence="1" type="ORF">Salat_1911500</name>
</gene>
<keyword evidence="2" id="KW-1185">Reference proteome</keyword>
<dbReference type="EMBL" id="JACGWO010000007">
    <property type="protein sequence ID" value="KAK4423287.1"/>
    <property type="molecule type" value="Genomic_DNA"/>
</dbReference>